<protein>
    <submittedName>
        <fullName evidence="1">Rod-determining factor RdfA</fullName>
    </submittedName>
</protein>
<dbReference type="RefSeq" id="WP_256401071.1">
    <property type="nucleotide sequence ID" value="NZ_JANHJR010000003.1"/>
</dbReference>
<sequence>MPSNADEDAGDRVNSKVARLIEQYGLGERFGDQLEARWTADGDQRESLRALADRFNKRLLDAALHDADVSSVDGEVDNLYRLLTSDDVSSGNRTEAQQRLEQNGVDIDQLERDFVTYQAVRSYLTAYRGAEYDRGDDDETRVDNVIETIQRLTSRTRSVAEKSIDQLDSTDRLSIGEYRLFIDISVLCEDCDTQYGLIELLREGSCECQSG</sequence>
<dbReference type="InterPro" id="IPR048925">
    <property type="entry name" value="RdfA"/>
</dbReference>
<keyword evidence="2" id="KW-1185">Reference proteome</keyword>
<dbReference type="Pfam" id="PF21811">
    <property type="entry name" value="RdfA"/>
    <property type="match status" value="1"/>
</dbReference>
<proteinExistence type="predicted"/>
<dbReference type="Proteomes" id="UP001597034">
    <property type="component" value="Unassembled WGS sequence"/>
</dbReference>
<dbReference type="AlphaFoldDB" id="A0ABD6DLB8"/>
<dbReference type="EMBL" id="JBHUDO010000003">
    <property type="protein sequence ID" value="MFD1646856.1"/>
    <property type="molecule type" value="Genomic_DNA"/>
</dbReference>
<evidence type="ECO:0000313" key="2">
    <source>
        <dbReference type="Proteomes" id="UP001597034"/>
    </source>
</evidence>
<accession>A0ABD6DLB8</accession>
<evidence type="ECO:0000313" key="1">
    <source>
        <dbReference type="EMBL" id="MFD1646856.1"/>
    </source>
</evidence>
<organism evidence="1 2">
    <name type="scientific">Haloarchaeobius litoreus</name>
    <dbReference type="NCBI Taxonomy" id="755306"/>
    <lineage>
        <taxon>Archaea</taxon>
        <taxon>Methanobacteriati</taxon>
        <taxon>Methanobacteriota</taxon>
        <taxon>Stenosarchaea group</taxon>
        <taxon>Halobacteria</taxon>
        <taxon>Halobacteriales</taxon>
        <taxon>Halorubellaceae</taxon>
        <taxon>Haloarchaeobius</taxon>
    </lineage>
</organism>
<reference evidence="1 2" key="1">
    <citation type="journal article" date="2019" name="Int. J. Syst. Evol. Microbiol.">
        <title>The Global Catalogue of Microorganisms (GCM) 10K type strain sequencing project: providing services to taxonomists for standard genome sequencing and annotation.</title>
        <authorList>
            <consortium name="The Broad Institute Genomics Platform"/>
            <consortium name="The Broad Institute Genome Sequencing Center for Infectious Disease"/>
            <person name="Wu L."/>
            <person name="Ma J."/>
        </authorList>
    </citation>
    <scope>NUCLEOTIDE SEQUENCE [LARGE SCALE GENOMIC DNA]</scope>
    <source>
        <strain evidence="1 2">CGMCC 1.10390</strain>
    </source>
</reference>
<gene>
    <name evidence="1" type="primary">rdfA</name>
    <name evidence="1" type="ORF">ACFSBL_14285</name>
</gene>
<comment type="caution">
    <text evidence="1">The sequence shown here is derived from an EMBL/GenBank/DDBJ whole genome shotgun (WGS) entry which is preliminary data.</text>
</comment>
<name>A0ABD6DLB8_9EURY</name>